<dbReference type="Proteomes" id="UP000245461">
    <property type="component" value="Unassembled WGS sequence"/>
</dbReference>
<proteinExistence type="predicted"/>
<dbReference type="Gene3D" id="3.40.50.1820">
    <property type="entry name" value="alpha/beta hydrolase"/>
    <property type="match status" value="1"/>
</dbReference>
<keyword evidence="2" id="KW-0378">Hydrolase</keyword>
<reference evidence="2 3" key="1">
    <citation type="submission" date="2018-05" db="EMBL/GenBank/DDBJ databases">
        <title>Zavarzinia sp. HR-AS.</title>
        <authorList>
            <person name="Lee Y."/>
            <person name="Jeon C.O."/>
        </authorList>
    </citation>
    <scope>NUCLEOTIDE SEQUENCE [LARGE SCALE GENOMIC DNA]</scope>
    <source>
        <strain evidence="2 3">HR-AS</strain>
    </source>
</reference>
<organism evidence="2 3">
    <name type="scientific">Zavarzinia aquatilis</name>
    <dbReference type="NCBI Taxonomy" id="2211142"/>
    <lineage>
        <taxon>Bacteria</taxon>
        <taxon>Pseudomonadati</taxon>
        <taxon>Pseudomonadota</taxon>
        <taxon>Alphaproteobacteria</taxon>
        <taxon>Rhodospirillales</taxon>
        <taxon>Zavarziniaceae</taxon>
        <taxon>Zavarzinia</taxon>
    </lineage>
</organism>
<dbReference type="EMBL" id="QGLE01000017">
    <property type="protein sequence ID" value="PWR18155.1"/>
    <property type="molecule type" value="Genomic_DNA"/>
</dbReference>
<dbReference type="AlphaFoldDB" id="A0A317DZ40"/>
<feature type="domain" description="AB hydrolase-1" evidence="1">
    <location>
        <begin position="38"/>
        <end position="271"/>
    </location>
</feature>
<sequence length="305" mass="33259">MSRNCLDLSRPGRPCGAWWRDRKGGNRTGERPLSTQDIVLIHGTWGSGGNWGELADEMVRRGYRVHTPSWRLHGRPGEIDIWGSAQKVARLGLLDYVADLVALVKSLDAPPVVLGHSVGALLAQLVAARCRTRGLVLVAPAPAAGIFTFYPSSVLLWGRYIPQWLLGKPMYPVAWGPWRNAVCNAQSEEVAAAAYATLCAESGTAYREMIFWYLDRKRASRVDYAAVGAPVLVLAGSQDKCTPPGMCRATARRFGDDATYVEFEGSDHMMTMGPYLPQTLAAFDRWAARNGLAPGAMRGVEGAAR</sequence>
<evidence type="ECO:0000313" key="2">
    <source>
        <dbReference type="EMBL" id="PWR18155.1"/>
    </source>
</evidence>
<dbReference type="PANTHER" id="PTHR43194:SF2">
    <property type="entry name" value="PEROXISOMAL MEMBRANE PROTEIN LPX1"/>
    <property type="match status" value="1"/>
</dbReference>
<dbReference type="InterPro" id="IPR000073">
    <property type="entry name" value="AB_hydrolase_1"/>
</dbReference>
<name>A0A317DZ40_9PROT</name>
<dbReference type="InterPro" id="IPR050228">
    <property type="entry name" value="Carboxylesterase_BioH"/>
</dbReference>
<dbReference type="Pfam" id="PF12697">
    <property type="entry name" value="Abhydrolase_6"/>
    <property type="match status" value="1"/>
</dbReference>
<protein>
    <submittedName>
        <fullName evidence="2">Alpha/beta hydrolase</fullName>
    </submittedName>
</protein>
<dbReference type="PANTHER" id="PTHR43194">
    <property type="entry name" value="HYDROLASE ALPHA/BETA FOLD FAMILY"/>
    <property type="match status" value="1"/>
</dbReference>
<accession>A0A317DZ40</accession>
<evidence type="ECO:0000313" key="3">
    <source>
        <dbReference type="Proteomes" id="UP000245461"/>
    </source>
</evidence>
<comment type="caution">
    <text evidence="2">The sequence shown here is derived from an EMBL/GenBank/DDBJ whole genome shotgun (WGS) entry which is preliminary data.</text>
</comment>
<dbReference type="OrthoDB" id="9814966at2"/>
<dbReference type="SUPFAM" id="SSF53474">
    <property type="entry name" value="alpha/beta-Hydrolases"/>
    <property type="match status" value="1"/>
</dbReference>
<dbReference type="GO" id="GO:0016787">
    <property type="term" value="F:hydrolase activity"/>
    <property type="evidence" value="ECO:0007669"/>
    <property type="project" value="UniProtKB-KW"/>
</dbReference>
<keyword evidence="3" id="KW-1185">Reference proteome</keyword>
<dbReference type="InterPro" id="IPR029058">
    <property type="entry name" value="AB_hydrolase_fold"/>
</dbReference>
<evidence type="ECO:0000259" key="1">
    <source>
        <dbReference type="Pfam" id="PF12697"/>
    </source>
</evidence>
<gene>
    <name evidence="2" type="ORF">DKG74_20110</name>
</gene>